<evidence type="ECO:0000256" key="1">
    <source>
        <dbReference type="SAM" id="MobiDB-lite"/>
    </source>
</evidence>
<name>A0A6J7KTG7_9ZZZZ</name>
<sequence>MVPSVVRCSRVRPATADTAMPTPERVSNSSATGRVPATAMTSRGSPATARVRVTGPVRRGRIDRPTAPADPISSPIPAAPISRPAVASPSPSTSLAKETPRISSEPVTTKEAKTSISSESSERSWATTRTPVRTPSWGTSSAPRTCGIPNRRHSIAAVAAIRAVARAVAARPLASISSPAMAGPRKTPTPSRKPEAALVRTSSRGVGTSCGSAA</sequence>
<accession>A0A6J7KTG7</accession>
<organism evidence="2">
    <name type="scientific">freshwater metagenome</name>
    <dbReference type="NCBI Taxonomy" id="449393"/>
    <lineage>
        <taxon>unclassified sequences</taxon>
        <taxon>metagenomes</taxon>
        <taxon>ecological metagenomes</taxon>
    </lineage>
</organism>
<reference evidence="2" key="1">
    <citation type="submission" date="2020-05" db="EMBL/GenBank/DDBJ databases">
        <authorList>
            <person name="Chiriac C."/>
            <person name="Salcher M."/>
            <person name="Ghai R."/>
            <person name="Kavagutti S V."/>
        </authorList>
    </citation>
    <scope>NUCLEOTIDE SEQUENCE</scope>
</reference>
<proteinExistence type="predicted"/>
<feature type="region of interest" description="Disordered" evidence="1">
    <location>
        <begin position="172"/>
        <end position="214"/>
    </location>
</feature>
<evidence type="ECO:0000313" key="2">
    <source>
        <dbReference type="EMBL" id="CAB4959708.1"/>
    </source>
</evidence>
<feature type="compositionally biased region" description="Low complexity" evidence="1">
    <location>
        <begin position="65"/>
        <end position="96"/>
    </location>
</feature>
<feature type="compositionally biased region" description="Low complexity" evidence="1">
    <location>
        <begin position="47"/>
        <end position="57"/>
    </location>
</feature>
<feature type="compositionally biased region" description="Polar residues" evidence="1">
    <location>
        <begin position="200"/>
        <end position="214"/>
    </location>
</feature>
<protein>
    <submittedName>
        <fullName evidence="2">Unannotated protein</fullName>
    </submittedName>
</protein>
<feature type="compositionally biased region" description="Polar residues" evidence="1">
    <location>
        <begin position="131"/>
        <end position="143"/>
    </location>
</feature>
<feature type="compositionally biased region" description="Low complexity" evidence="1">
    <location>
        <begin position="1"/>
        <end position="13"/>
    </location>
</feature>
<dbReference type="EMBL" id="CAFBNF010000272">
    <property type="protein sequence ID" value="CAB4959708.1"/>
    <property type="molecule type" value="Genomic_DNA"/>
</dbReference>
<feature type="region of interest" description="Disordered" evidence="1">
    <location>
        <begin position="1"/>
        <end position="148"/>
    </location>
</feature>
<dbReference type="AlphaFoldDB" id="A0A6J7KTG7"/>
<feature type="compositionally biased region" description="Low complexity" evidence="1">
    <location>
        <begin position="114"/>
        <end position="130"/>
    </location>
</feature>
<gene>
    <name evidence="2" type="ORF">UFOPK3773_01912</name>
</gene>